<feature type="transmembrane region" description="Helical" evidence="1">
    <location>
        <begin position="152"/>
        <end position="172"/>
    </location>
</feature>
<dbReference type="AlphaFoldDB" id="A0A7D4U6H8"/>
<reference evidence="3 4" key="1">
    <citation type="submission" date="2020-05" db="EMBL/GenBank/DDBJ databases">
        <title>Strain PA2F3 complete genome.</title>
        <authorList>
            <person name="Kim Y.-S."/>
            <person name="Kim S.-J."/>
            <person name="Jung H.-k."/>
            <person name="Kim S.-E."/>
            <person name="Kim K.-H."/>
        </authorList>
    </citation>
    <scope>NUCLEOTIDE SEQUENCE [LARGE SCALE GENOMIC DNA]</scope>
    <source>
        <strain evidence="3 4">PA2F3</strain>
    </source>
</reference>
<gene>
    <name evidence="3" type="ORF">HQM25_00630</name>
</gene>
<feature type="transmembrane region" description="Helical" evidence="1">
    <location>
        <begin position="69"/>
        <end position="93"/>
    </location>
</feature>
<dbReference type="InterPro" id="IPR006976">
    <property type="entry name" value="VanZ-like"/>
</dbReference>
<proteinExistence type="predicted"/>
<accession>A0A7D4U6H8</accession>
<dbReference type="EMBL" id="CP054038">
    <property type="protein sequence ID" value="QKJ21005.1"/>
    <property type="molecule type" value="Genomic_DNA"/>
</dbReference>
<dbReference type="Pfam" id="PF04892">
    <property type="entry name" value="VanZ"/>
    <property type="match status" value="1"/>
</dbReference>
<dbReference type="PANTHER" id="PTHR36834">
    <property type="entry name" value="MEMBRANE PROTEIN-RELATED"/>
    <property type="match status" value="1"/>
</dbReference>
<keyword evidence="1" id="KW-1133">Transmembrane helix</keyword>
<dbReference type="PANTHER" id="PTHR36834:SF2">
    <property type="entry name" value="MEMBRANE PROTEIN"/>
    <property type="match status" value="1"/>
</dbReference>
<keyword evidence="1" id="KW-0472">Membrane</keyword>
<name>A0A7D4U6H8_9MICO</name>
<dbReference type="InterPro" id="IPR053150">
    <property type="entry name" value="Teicoplanin_resist-assoc"/>
</dbReference>
<organism evidence="3 4">
    <name type="scientific">Microbacterium hominis</name>
    <dbReference type="NCBI Taxonomy" id="162426"/>
    <lineage>
        <taxon>Bacteria</taxon>
        <taxon>Bacillati</taxon>
        <taxon>Actinomycetota</taxon>
        <taxon>Actinomycetes</taxon>
        <taxon>Micrococcales</taxon>
        <taxon>Microbacteriaceae</taxon>
        <taxon>Microbacterium</taxon>
    </lineage>
</organism>
<protein>
    <submittedName>
        <fullName evidence="3">VanZ family protein</fullName>
    </submittedName>
</protein>
<dbReference type="Proteomes" id="UP000502498">
    <property type="component" value="Chromosome"/>
</dbReference>
<feature type="domain" description="VanZ-like" evidence="2">
    <location>
        <begin position="21"/>
        <end position="139"/>
    </location>
</feature>
<evidence type="ECO:0000259" key="2">
    <source>
        <dbReference type="Pfam" id="PF04892"/>
    </source>
</evidence>
<evidence type="ECO:0000313" key="4">
    <source>
        <dbReference type="Proteomes" id="UP000502498"/>
    </source>
</evidence>
<sequence>MVSSRGQDGTRGRGILILATAVYLILLVWVVLWKLEPPWIGAAAGLPRPIKLVPFVPSGNAGASAPAELIINAVLFVPFGLFAGAFAPAWTWWKTGTAAFGASLVLETTQHMISIGSFDTTDLIVNTTGALAGWTIFLAVRNSAGDRTRIVMTRVCVIVSTVALAASVAFVVSPLHYGPQHDVVVDRSTGDEAD</sequence>
<evidence type="ECO:0000313" key="3">
    <source>
        <dbReference type="EMBL" id="QKJ21005.1"/>
    </source>
</evidence>
<feature type="transmembrane region" description="Helical" evidence="1">
    <location>
        <begin position="123"/>
        <end position="140"/>
    </location>
</feature>
<evidence type="ECO:0000256" key="1">
    <source>
        <dbReference type="SAM" id="Phobius"/>
    </source>
</evidence>
<feature type="transmembrane region" description="Helical" evidence="1">
    <location>
        <begin position="12"/>
        <end position="33"/>
    </location>
</feature>
<keyword evidence="1" id="KW-0812">Transmembrane</keyword>